<sequence length="460" mass="50643">MKSRTWMTVGAAVFLAAAWMGASSCSQPAGGSEGGGTGTAWREPEPEQAPAGEREEQLQWYSEKLEECRTSEEFLGMLDQFSYRSASALLAGGESSANENYSPLSLYYALGMTAAGAEGETLEELGALLGTEDREALADGCRRLYENIYYSRKLQDLYGDPDGVNGEGGKRPSASLANSLWVDREMEIKDSYAGILEENYYAPAYQVSFDEKETWEQMGRWISDHTEGVMEPELPMDSRTLLALINTLYYYGAWAEEFPASETEEEEFHREDGSASRGEFMHVSVSDSAYREGDGWKTASLGIRGSGRMDEMVFVLPDEGTSVEELLASPERLEEALDAGTGGRPVNWAVPKFSFGSSIDGNELLMKLGVERMFTEEAQFPGISDRSLQVSKVLQETHIGLDEKGVEGAAYTVVMMMETAAALDPAEPVEMWLDRPFLYGIRSQEGGWLFLGVVRDPFAG</sequence>
<dbReference type="InterPro" id="IPR042185">
    <property type="entry name" value="Serpin_sf_2"/>
</dbReference>
<dbReference type="SMART" id="SM00093">
    <property type="entry name" value="SERPIN"/>
    <property type="match status" value="1"/>
</dbReference>
<gene>
    <name evidence="5" type="ORF">IAA28_06610</name>
</gene>
<dbReference type="PROSITE" id="PS51257">
    <property type="entry name" value="PROKAR_LIPOPROTEIN"/>
    <property type="match status" value="1"/>
</dbReference>
<evidence type="ECO:0000313" key="6">
    <source>
        <dbReference type="Proteomes" id="UP000886780"/>
    </source>
</evidence>
<feature type="region of interest" description="Disordered" evidence="2">
    <location>
        <begin position="26"/>
        <end position="56"/>
    </location>
</feature>
<dbReference type="GO" id="GO:0005615">
    <property type="term" value="C:extracellular space"/>
    <property type="evidence" value="ECO:0007669"/>
    <property type="project" value="InterPro"/>
</dbReference>
<dbReference type="PANTHER" id="PTHR11461:SF211">
    <property type="entry name" value="GH10112P-RELATED"/>
    <property type="match status" value="1"/>
</dbReference>
<keyword evidence="3" id="KW-0732">Signal</keyword>
<dbReference type="CDD" id="cd19589">
    <property type="entry name" value="serpin_tengpin-like"/>
    <property type="match status" value="1"/>
</dbReference>
<comment type="caution">
    <text evidence="5">The sequence shown here is derived from an EMBL/GenBank/DDBJ whole genome shotgun (WGS) entry which is preliminary data.</text>
</comment>
<dbReference type="Gene3D" id="3.30.497.10">
    <property type="entry name" value="Antithrombin, subunit I, domain 2"/>
    <property type="match status" value="1"/>
</dbReference>
<reference evidence="5" key="2">
    <citation type="submission" date="2021-04" db="EMBL/GenBank/DDBJ databases">
        <authorList>
            <person name="Gilroy R."/>
        </authorList>
    </citation>
    <scope>NUCLEOTIDE SEQUENCE</scope>
    <source>
        <strain evidence="5">ChiGjej4B4-12881</strain>
    </source>
</reference>
<comment type="similarity">
    <text evidence="1">Belongs to the serpin family.</text>
</comment>
<accession>A0A9D1W4N7</accession>
<dbReference type="InterPro" id="IPR023796">
    <property type="entry name" value="Serpin_dom"/>
</dbReference>
<protein>
    <submittedName>
        <fullName evidence="5">Serpin family protein</fullName>
    </submittedName>
</protein>
<dbReference type="InterPro" id="IPR036186">
    <property type="entry name" value="Serpin_sf"/>
</dbReference>
<name>A0A9D1W4N7_9FIRM</name>
<dbReference type="Pfam" id="PF00079">
    <property type="entry name" value="Serpin"/>
    <property type="match status" value="1"/>
</dbReference>
<organism evidence="5 6">
    <name type="scientific">Candidatus Lachnoclostridium stercoripullorum</name>
    <dbReference type="NCBI Taxonomy" id="2838635"/>
    <lineage>
        <taxon>Bacteria</taxon>
        <taxon>Bacillati</taxon>
        <taxon>Bacillota</taxon>
        <taxon>Clostridia</taxon>
        <taxon>Lachnospirales</taxon>
        <taxon>Lachnospiraceae</taxon>
    </lineage>
</organism>
<evidence type="ECO:0000259" key="4">
    <source>
        <dbReference type="SMART" id="SM00093"/>
    </source>
</evidence>
<reference evidence="5" key="1">
    <citation type="journal article" date="2021" name="PeerJ">
        <title>Extensive microbial diversity within the chicken gut microbiome revealed by metagenomics and culture.</title>
        <authorList>
            <person name="Gilroy R."/>
            <person name="Ravi A."/>
            <person name="Getino M."/>
            <person name="Pursley I."/>
            <person name="Horton D.L."/>
            <person name="Alikhan N.F."/>
            <person name="Baker D."/>
            <person name="Gharbi K."/>
            <person name="Hall N."/>
            <person name="Watson M."/>
            <person name="Adriaenssens E.M."/>
            <person name="Foster-Nyarko E."/>
            <person name="Jarju S."/>
            <person name="Secka A."/>
            <person name="Antonio M."/>
            <person name="Oren A."/>
            <person name="Chaudhuri R.R."/>
            <person name="La Ragione R."/>
            <person name="Hildebrand F."/>
            <person name="Pallen M.J."/>
        </authorList>
    </citation>
    <scope>NUCLEOTIDE SEQUENCE</scope>
    <source>
        <strain evidence="5">ChiGjej4B4-12881</strain>
    </source>
</reference>
<feature type="chain" id="PRO_5038658115" evidence="3">
    <location>
        <begin position="29"/>
        <end position="460"/>
    </location>
</feature>
<dbReference type="InterPro" id="IPR023795">
    <property type="entry name" value="Serpin_CS"/>
</dbReference>
<dbReference type="Proteomes" id="UP000886780">
    <property type="component" value="Unassembled WGS sequence"/>
</dbReference>
<dbReference type="GO" id="GO:0004867">
    <property type="term" value="F:serine-type endopeptidase inhibitor activity"/>
    <property type="evidence" value="ECO:0007669"/>
    <property type="project" value="InterPro"/>
</dbReference>
<evidence type="ECO:0000256" key="1">
    <source>
        <dbReference type="RuleBase" id="RU000411"/>
    </source>
</evidence>
<dbReference type="InterPro" id="IPR042178">
    <property type="entry name" value="Serpin_sf_1"/>
</dbReference>
<feature type="domain" description="Serpin" evidence="4">
    <location>
        <begin position="81"/>
        <end position="457"/>
    </location>
</feature>
<feature type="signal peptide" evidence="3">
    <location>
        <begin position="1"/>
        <end position="28"/>
    </location>
</feature>
<proteinExistence type="inferred from homology"/>
<dbReference type="PANTHER" id="PTHR11461">
    <property type="entry name" value="SERINE PROTEASE INHIBITOR, SERPIN"/>
    <property type="match status" value="1"/>
</dbReference>
<evidence type="ECO:0000256" key="2">
    <source>
        <dbReference type="SAM" id="MobiDB-lite"/>
    </source>
</evidence>
<evidence type="ECO:0000256" key="3">
    <source>
        <dbReference type="SAM" id="SignalP"/>
    </source>
</evidence>
<dbReference type="EMBL" id="DXEU01000112">
    <property type="protein sequence ID" value="HIX52458.1"/>
    <property type="molecule type" value="Genomic_DNA"/>
</dbReference>
<dbReference type="AlphaFoldDB" id="A0A9D1W4N7"/>
<dbReference type="InterPro" id="IPR000215">
    <property type="entry name" value="Serpin_fam"/>
</dbReference>
<dbReference type="PROSITE" id="PS00284">
    <property type="entry name" value="SERPIN"/>
    <property type="match status" value="1"/>
</dbReference>
<evidence type="ECO:0000313" key="5">
    <source>
        <dbReference type="EMBL" id="HIX52458.1"/>
    </source>
</evidence>
<dbReference type="Gene3D" id="2.30.39.10">
    <property type="entry name" value="Alpha-1-antitrypsin, domain 1"/>
    <property type="match status" value="1"/>
</dbReference>
<dbReference type="SUPFAM" id="SSF56574">
    <property type="entry name" value="Serpins"/>
    <property type="match status" value="1"/>
</dbReference>